<reference evidence="2" key="1">
    <citation type="submission" date="2020-06" db="EMBL/GenBank/DDBJ databases">
        <authorList>
            <person name="Li T."/>
            <person name="Hu X."/>
            <person name="Zhang T."/>
            <person name="Song X."/>
            <person name="Zhang H."/>
            <person name="Dai N."/>
            <person name="Sheng W."/>
            <person name="Hou X."/>
            <person name="Wei L."/>
        </authorList>
    </citation>
    <scope>NUCLEOTIDE SEQUENCE</scope>
    <source>
        <strain evidence="2">3651</strain>
        <tissue evidence="2">Leaf</tissue>
    </source>
</reference>
<dbReference type="Proteomes" id="UP001293254">
    <property type="component" value="Unassembled WGS sequence"/>
</dbReference>
<organism evidence="2 3">
    <name type="scientific">Sesamum alatum</name>
    <dbReference type="NCBI Taxonomy" id="300844"/>
    <lineage>
        <taxon>Eukaryota</taxon>
        <taxon>Viridiplantae</taxon>
        <taxon>Streptophyta</taxon>
        <taxon>Embryophyta</taxon>
        <taxon>Tracheophyta</taxon>
        <taxon>Spermatophyta</taxon>
        <taxon>Magnoliopsida</taxon>
        <taxon>eudicotyledons</taxon>
        <taxon>Gunneridae</taxon>
        <taxon>Pentapetalae</taxon>
        <taxon>asterids</taxon>
        <taxon>lamiids</taxon>
        <taxon>Lamiales</taxon>
        <taxon>Pedaliaceae</taxon>
        <taxon>Sesamum</taxon>
    </lineage>
</organism>
<protein>
    <submittedName>
        <fullName evidence="2">Uncharacterized protein</fullName>
    </submittedName>
</protein>
<reference evidence="2" key="2">
    <citation type="journal article" date="2024" name="Plant">
        <title>Genomic evolution and insights into agronomic trait innovations of Sesamum species.</title>
        <authorList>
            <person name="Miao H."/>
            <person name="Wang L."/>
            <person name="Qu L."/>
            <person name="Liu H."/>
            <person name="Sun Y."/>
            <person name="Le M."/>
            <person name="Wang Q."/>
            <person name="Wei S."/>
            <person name="Zheng Y."/>
            <person name="Lin W."/>
            <person name="Duan Y."/>
            <person name="Cao H."/>
            <person name="Xiong S."/>
            <person name="Wang X."/>
            <person name="Wei L."/>
            <person name="Li C."/>
            <person name="Ma Q."/>
            <person name="Ju M."/>
            <person name="Zhao R."/>
            <person name="Li G."/>
            <person name="Mu C."/>
            <person name="Tian Q."/>
            <person name="Mei H."/>
            <person name="Zhang T."/>
            <person name="Gao T."/>
            <person name="Zhang H."/>
        </authorList>
    </citation>
    <scope>NUCLEOTIDE SEQUENCE</scope>
    <source>
        <strain evidence="2">3651</strain>
    </source>
</reference>
<evidence type="ECO:0000313" key="3">
    <source>
        <dbReference type="Proteomes" id="UP001293254"/>
    </source>
</evidence>
<dbReference type="EMBL" id="JACGWO010000008">
    <property type="protein sequence ID" value="KAK4421945.1"/>
    <property type="molecule type" value="Genomic_DNA"/>
</dbReference>
<sequence>MLDRGRVEDTTHEVESDKDSEKEVCDEENCENVSDTVDPPTIPIVEHETLGIDFWFKQPPAKFKEYVILQLVVQRTPLHLLPHNQAHRGTPYPIAHYATCDNVSTNIKLS</sequence>
<accession>A0AAE1Y1D6</accession>
<gene>
    <name evidence="2" type="ORF">Salat_2145200</name>
</gene>
<evidence type="ECO:0000313" key="2">
    <source>
        <dbReference type="EMBL" id="KAK4421945.1"/>
    </source>
</evidence>
<dbReference type="AlphaFoldDB" id="A0AAE1Y1D6"/>
<keyword evidence="3" id="KW-1185">Reference proteome</keyword>
<feature type="compositionally biased region" description="Basic and acidic residues" evidence="1">
    <location>
        <begin position="1"/>
        <end position="23"/>
    </location>
</feature>
<evidence type="ECO:0000256" key="1">
    <source>
        <dbReference type="SAM" id="MobiDB-lite"/>
    </source>
</evidence>
<name>A0AAE1Y1D6_9LAMI</name>
<comment type="caution">
    <text evidence="2">The sequence shown here is derived from an EMBL/GenBank/DDBJ whole genome shotgun (WGS) entry which is preliminary data.</text>
</comment>
<proteinExistence type="predicted"/>
<feature type="region of interest" description="Disordered" evidence="1">
    <location>
        <begin position="1"/>
        <end position="40"/>
    </location>
</feature>